<dbReference type="InterPro" id="IPR036412">
    <property type="entry name" value="HAD-like_sf"/>
</dbReference>
<dbReference type="STRING" id="1122206.SAMN02745753_01226"/>
<evidence type="ECO:0008006" key="3">
    <source>
        <dbReference type="Google" id="ProtNLM"/>
    </source>
</evidence>
<dbReference type="Proteomes" id="UP000184517">
    <property type="component" value="Unassembled WGS sequence"/>
</dbReference>
<gene>
    <name evidence="1" type="ORF">SAMN02745753_01226</name>
</gene>
<organism evidence="1 2">
    <name type="scientific">Marinomonas polaris DSM 16579</name>
    <dbReference type="NCBI Taxonomy" id="1122206"/>
    <lineage>
        <taxon>Bacteria</taxon>
        <taxon>Pseudomonadati</taxon>
        <taxon>Pseudomonadota</taxon>
        <taxon>Gammaproteobacteria</taxon>
        <taxon>Oceanospirillales</taxon>
        <taxon>Oceanospirillaceae</taxon>
        <taxon>Marinomonas</taxon>
    </lineage>
</organism>
<dbReference type="InterPro" id="IPR006379">
    <property type="entry name" value="HAD-SF_hydro_IIB"/>
</dbReference>
<reference evidence="2" key="1">
    <citation type="submission" date="2016-11" db="EMBL/GenBank/DDBJ databases">
        <authorList>
            <person name="Varghese N."/>
            <person name="Submissions S."/>
        </authorList>
    </citation>
    <scope>NUCLEOTIDE SEQUENCE [LARGE SCALE GENOMIC DNA]</scope>
    <source>
        <strain evidence="2">DSM 16579</strain>
    </source>
</reference>
<keyword evidence="2" id="KW-1185">Reference proteome</keyword>
<evidence type="ECO:0000313" key="2">
    <source>
        <dbReference type="Proteomes" id="UP000184517"/>
    </source>
</evidence>
<dbReference type="AlphaFoldDB" id="A0A1M4YIP4"/>
<name>A0A1M4YIP4_9GAMM</name>
<sequence length="282" mass="30613">MSISVSSSLGSSGLELSALELSSIDKSACQGLRFILTDFDDTLTWEGQLPVETLRALAQLEADGIKVIPVTGGCAGWSDMIARALPVDGVITEGGACFIGRTADRHLTYSFWRDESEMRAEQAHILTQVNQVLTQFPRLRLARDQAYRLTDVAIDYAQDVKPAAVADKDTCLAALIAMGLNAKASSIHINVCSQGYDKFSMAQRVLGDVYGLSEAQQQEQVLYVGDAPNDESMFARFPLSVGVANIAEHLSIMRHHPRYQTTQPGGLGFAELAEFILSARQA</sequence>
<dbReference type="OrthoDB" id="5292903at2"/>
<dbReference type="GO" id="GO:0016791">
    <property type="term" value="F:phosphatase activity"/>
    <property type="evidence" value="ECO:0007669"/>
    <property type="project" value="UniProtKB-ARBA"/>
</dbReference>
<protein>
    <recommendedName>
        <fullName evidence="3">Sucrose phosphatase-like domain-containing protein</fullName>
    </recommendedName>
</protein>
<accession>A0A1M4YIP4</accession>
<dbReference type="EMBL" id="FQVF01000005">
    <property type="protein sequence ID" value="SHF05326.1"/>
    <property type="molecule type" value="Genomic_DNA"/>
</dbReference>
<dbReference type="NCBIfam" id="TIGR01484">
    <property type="entry name" value="HAD-SF-IIB"/>
    <property type="match status" value="1"/>
</dbReference>
<proteinExistence type="predicted"/>
<dbReference type="RefSeq" id="WP_072838837.1">
    <property type="nucleotide sequence ID" value="NZ_FQVF01000005.1"/>
</dbReference>
<dbReference type="SUPFAM" id="SSF56784">
    <property type="entry name" value="HAD-like"/>
    <property type="match status" value="1"/>
</dbReference>
<dbReference type="GO" id="GO:0000287">
    <property type="term" value="F:magnesium ion binding"/>
    <property type="evidence" value="ECO:0007669"/>
    <property type="project" value="UniProtKB-ARBA"/>
</dbReference>
<evidence type="ECO:0000313" key="1">
    <source>
        <dbReference type="EMBL" id="SHF05326.1"/>
    </source>
</evidence>
<dbReference type="Gene3D" id="3.40.50.1000">
    <property type="entry name" value="HAD superfamily/HAD-like"/>
    <property type="match status" value="2"/>
</dbReference>
<dbReference type="InterPro" id="IPR023214">
    <property type="entry name" value="HAD_sf"/>
</dbReference>